<dbReference type="Proteomes" id="UP000325607">
    <property type="component" value="Unassembled WGS sequence"/>
</dbReference>
<reference evidence="1 2" key="1">
    <citation type="submission" date="2019-09" db="EMBL/GenBank/DDBJ databases">
        <authorList>
            <person name="Chandra G."/>
            <person name="Truman W A."/>
        </authorList>
    </citation>
    <scope>NUCLEOTIDE SEQUENCE [LARGE SCALE GENOMIC DNA]</scope>
    <source>
        <strain evidence="1">PS645</strain>
    </source>
</reference>
<name>A0A5E6XGU1_PSEFL</name>
<accession>A0A5E6XGU1</accession>
<dbReference type="EMBL" id="CABVGX010000088">
    <property type="protein sequence ID" value="VVN39807.1"/>
    <property type="molecule type" value="Genomic_DNA"/>
</dbReference>
<sequence>MSTLGDAAGVTHQALGVLIAIDADQQATAHGGRRLAELAITLGEVIVDLRGGGLHRQFTQGGEVSLGKKRIDGRPRLLRHVHLAVAQALEQFARWQVDQQQFVGFLQNPVRQGFADLYASDAAHLVVEAFEVLDVDGGEHVDAGGEQFLNVLPAFRVPAAGGVAVGEFIYKHKLRLGREQAVEVHFFEHHATVFRSHQRLLGQAAKQRLGFGAAVGFDDTGEDFDALAQLRVRGLQHGVGLADAGCSAEENLETATAIAGQVC</sequence>
<organism evidence="1 2">
    <name type="scientific">Pseudomonas fluorescens</name>
    <dbReference type="NCBI Taxonomy" id="294"/>
    <lineage>
        <taxon>Bacteria</taxon>
        <taxon>Pseudomonadati</taxon>
        <taxon>Pseudomonadota</taxon>
        <taxon>Gammaproteobacteria</taxon>
        <taxon>Pseudomonadales</taxon>
        <taxon>Pseudomonadaceae</taxon>
        <taxon>Pseudomonas</taxon>
    </lineage>
</organism>
<gene>
    <name evidence="1" type="ORF">PS645_05338</name>
</gene>
<protein>
    <submittedName>
        <fullName evidence="1">Uncharacterized protein</fullName>
    </submittedName>
</protein>
<proteinExistence type="predicted"/>
<dbReference type="AlphaFoldDB" id="A0A5E6XGU1"/>
<evidence type="ECO:0000313" key="2">
    <source>
        <dbReference type="Proteomes" id="UP000325607"/>
    </source>
</evidence>
<evidence type="ECO:0000313" key="1">
    <source>
        <dbReference type="EMBL" id="VVN39807.1"/>
    </source>
</evidence>